<evidence type="ECO:0000313" key="3">
    <source>
        <dbReference type="Proteomes" id="UP000270296"/>
    </source>
</evidence>
<reference evidence="4" key="1">
    <citation type="submission" date="2016-06" db="UniProtKB">
        <authorList>
            <consortium name="WormBaseParasite"/>
        </authorList>
    </citation>
    <scope>IDENTIFICATION</scope>
</reference>
<evidence type="ECO:0000313" key="2">
    <source>
        <dbReference type="EMBL" id="VDP18611.1"/>
    </source>
</evidence>
<evidence type="ECO:0000313" key="4">
    <source>
        <dbReference type="WBParaSite" id="SBAD_0000899901-mRNA-1"/>
    </source>
</evidence>
<keyword evidence="1" id="KW-1133">Transmembrane helix</keyword>
<keyword evidence="1" id="KW-0472">Membrane</keyword>
<keyword evidence="1" id="KW-0812">Transmembrane</keyword>
<dbReference type="Proteomes" id="UP000270296">
    <property type="component" value="Unassembled WGS sequence"/>
</dbReference>
<evidence type="ECO:0000256" key="1">
    <source>
        <dbReference type="SAM" id="Phobius"/>
    </source>
</evidence>
<dbReference type="WBParaSite" id="SBAD_0000899901-mRNA-1">
    <property type="protein sequence ID" value="SBAD_0000899901-mRNA-1"/>
    <property type="gene ID" value="SBAD_0000899901"/>
</dbReference>
<proteinExistence type="predicted"/>
<feature type="transmembrane region" description="Helical" evidence="1">
    <location>
        <begin position="39"/>
        <end position="62"/>
    </location>
</feature>
<protein>
    <submittedName>
        <fullName evidence="4">Pituitary tumor-transforming gene 1 protein-interacting protein</fullName>
    </submittedName>
</protein>
<sequence>MGIISMKSCLCVFEDIGDMQVSLIAQRCRFCMAGDSSVLWIILPLVICAIIIALAAAVPLLIRRYCRECWLANDGDRCCRSFTFCLKTAEGCTCCGCHCQPVEEDQFPRNRGQLEYSHNSAAPQILLADS</sequence>
<reference evidence="2 3" key="2">
    <citation type="submission" date="2018-11" db="EMBL/GenBank/DDBJ databases">
        <authorList>
            <consortium name="Pathogen Informatics"/>
        </authorList>
    </citation>
    <scope>NUCLEOTIDE SEQUENCE [LARGE SCALE GENOMIC DNA]</scope>
</reference>
<dbReference type="EMBL" id="UZAM01011855">
    <property type="protein sequence ID" value="VDP18611.1"/>
    <property type="molecule type" value="Genomic_DNA"/>
</dbReference>
<name>A0A183IYI8_9BILA</name>
<dbReference type="AlphaFoldDB" id="A0A183IYI8"/>
<organism evidence="4">
    <name type="scientific">Soboliphyme baturini</name>
    <dbReference type="NCBI Taxonomy" id="241478"/>
    <lineage>
        <taxon>Eukaryota</taxon>
        <taxon>Metazoa</taxon>
        <taxon>Ecdysozoa</taxon>
        <taxon>Nematoda</taxon>
        <taxon>Enoplea</taxon>
        <taxon>Dorylaimia</taxon>
        <taxon>Dioctophymatida</taxon>
        <taxon>Dioctophymatoidea</taxon>
        <taxon>Soboliphymatidae</taxon>
        <taxon>Soboliphyme</taxon>
    </lineage>
</organism>
<keyword evidence="3" id="KW-1185">Reference proteome</keyword>
<gene>
    <name evidence="2" type="ORF">SBAD_LOCUS8686</name>
</gene>
<accession>A0A183IYI8</accession>